<reference evidence="5 6" key="2">
    <citation type="journal article" date="2011" name="PLoS Genet.">
        <title>Caenorhabditis briggsae recombinant inbred line genotypes reveal inter-strain incompatibility and the evolution of recombination.</title>
        <authorList>
            <person name="Ross J.A."/>
            <person name="Koboldt D.C."/>
            <person name="Staisch J.E."/>
            <person name="Chamberlin H.M."/>
            <person name="Gupta B.P."/>
            <person name="Miller R.D."/>
            <person name="Baird S.E."/>
            <person name="Haag E.S."/>
        </authorList>
    </citation>
    <scope>NUCLEOTIDE SEQUENCE [LARGE SCALE GENOMIC DNA]</scope>
    <source>
        <strain evidence="5 6">AF16</strain>
    </source>
</reference>
<dbReference type="Pfam" id="PF00339">
    <property type="entry name" value="Arrestin_N"/>
    <property type="match status" value="1"/>
</dbReference>
<keyword evidence="2" id="KW-0175">Coiled coil</keyword>
<dbReference type="STRING" id="6238.A8XE17"/>
<dbReference type="GO" id="GO:0099518">
    <property type="term" value="P:vesicle cytoskeletal trafficking"/>
    <property type="evidence" value="ECO:0000318"/>
    <property type="project" value="GO_Central"/>
</dbReference>
<dbReference type="FunCoup" id="A8XE17">
    <property type="interactions" value="2003"/>
</dbReference>
<sequence>MEEDVANGSCEQTPTNSTYGTPVRVASPEVQESENVENSNSTTVENSLYSKCNTLVQEKEMERLETQNAEYREKLLRTMRERDLNEELLKNVQNQHKKELEMQSRRIRELEIQMKSNMDKSVAQEMHLNVTTKEMSQKYSKELQQATKKAEQCDKEKNEAVVKYAMREGEMMKLRDELKIKDSHLKALKDELETTKKAQSQENLSNLEKTVQNLNVEIEKVKHEKFDFENRMKIAEKRVETLSNSLTESKQQCDVLRKQLINAKDDKHIIQQYETKLQTSTADLERRLQESDSNLERLKTSQLDLANKFEEASRENTDLLSKIDILQDTLSLEEDRRKLCEEQIERLKGVESFVESSSQQIEETQKEKITAEEDKEQAELEAAEMREQVEKMLKLTQELTERNMELQRKLRDREEITKSLHNDIEKLTSELAESYETCKSLEQKNQKLLEELENLKSEVSSKPVTFETLEDKFYQEKYEECSRKLEEMESKLAEERNNFSAYKKKTNATLKDLKSEISGNKKSNGSGGEHAGLGVPASSDPSMSSRSRNSSITSIDRVTSTSETNSTAGDEQKKQEDQKNVQQIMIDKIVVLQRKLARRTEKCEFLEEHVRQCLEELQKKTKIIQHYALREEASLLMPSEESMERVPIFRKSSAYALMGAMFTTSGSEKKQSQILTEVNSRLQAVLEDVIQRNICMRVKAIRISAEGLATTKWLLSESSKSSHGRSREVSYSAKVTYLDEDQMVWKPSEGHSKSSVFPGIHVYPFKFQIPIGVPPSFEGDHGNIRYHLKATVERPWKTNRSITRYLTILPPKDLNKEVTAGEETSSWKTKNVGFFLFRYGKVHLELRIPKKGYVPGETIWIETNIDNASSRPILKAECYLIQQCRFLAYRYGIAGPTDGRRASSLSENDRYLSRKRDEIKIVSVIHEMHIEPRTEHKSKMKLKIPCTCPTFDSTLIHVEYFVVVKLHVKCRLRNTVKAECPIIIGSKPLKDEQLTPRTPTYQEVATFSALTHRSMLSVDEPFFFQKLTPKYVYYPKYGRSRDEEDEPPSLSDLQLPPIDSLSDDD</sequence>
<feature type="compositionally biased region" description="Basic and acidic residues" evidence="3">
    <location>
        <begin position="570"/>
        <end position="579"/>
    </location>
</feature>
<dbReference type="Proteomes" id="UP000008549">
    <property type="component" value="Unassembled WGS sequence"/>
</dbReference>
<feature type="compositionally biased region" description="Polar residues" evidence="3">
    <location>
        <begin position="556"/>
        <end position="569"/>
    </location>
</feature>
<dbReference type="SMART" id="SM01017">
    <property type="entry name" value="Arrestin_C"/>
    <property type="match status" value="1"/>
</dbReference>
<dbReference type="InterPro" id="IPR011022">
    <property type="entry name" value="Arrestin_C-like"/>
</dbReference>
<dbReference type="InterPro" id="IPR014752">
    <property type="entry name" value="Arrestin-like_C"/>
</dbReference>
<gene>
    <name evidence="5" type="primary">Cbr-cccp-1</name>
    <name evidence="5" type="ORF">CBG_11758</name>
</gene>
<dbReference type="InterPro" id="IPR038830">
    <property type="entry name" value="CCDC186"/>
</dbReference>
<evidence type="ECO:0000313" key="5">
    <source>
        <dbReference type="EMBL" id="CAP30823.2"/>
    </source>
</evidence>
<dbReference type="SUPFAM" id="SSF81296">
    <property type="entry name" value="E set domains"/>
    <property type="match status" value="2"/>
</dbReference>
<feature type="region of interest" description="Disordered" evidence="3">
    <location>
        <begin position="513"/>
        <end position="580"/>
    </location>
</feature>
<feature type="coiled-coil region" evidence="2">
    <location>
        <begin position="54"/>
        <end position="329"/>
    </location>
</feature>
<dbReference type="Pfam" id="PF02752">
    <property type="entry name" value="Arrestin_C"/>
    <property type="match status" value="1"/>
</dbReference>
<dbReference type="CTD" id="8583001"/>
<feature type="compositionally biased region" description="Low complexity" evidence="3">
    <location>
        <begin position="36"/>
        <end position="45"/>
    </location>
</feature>
<feature type="region of interest" description="Disordered" evidence="3">
    <location>
        <begin position="1038"/>
        <end position="1065"/>
    </location>
</feature>
<dbReference type="GeneID" id="8583001"/>
<feature type="compositionally biased region" description="Low complexity" evidence="3">
    <location>
        <begin position="538"/>
        <end position="554"/>
    </location>
</feature>
<dbReference type="Gene3D" id="2.60.40.640">
    <property type="match status" value="2"/>
</dbReference>
<evidence type="ECO:0000256" key="2">
    <source>
        <dbReference type="SAM" id="Coils"/>
    </source>
</evidence>
<accession>A8XE17</accession>
<dbReference type="KEGG" id="cbr:CBG_11758"/>
<dbReference type="AlphaFoldDB" id="A8XE17"/>
<dbReference type="eggNOG" id="KOG3780">
    <property type="taxonomic scope" value="Eukaryota"/>
</dbReference>
<protein>
    <submittedName>
        <fullName evidence="5">Protein CBR-CCCP-1</fullName>
    </submittedName>
</protein>
<dbReference type="PANTHER" id="PTHR18911">
    <property type="entry name" value="CTCL TUMOR ANTIGEN HD-CL-01"/>
    <property type="match status" value="1"/>
</dbReference>
<feature type="compositionally biased region" description="Polar residues" evidence="3">
    <location>
        <begin position="9"/>
        <end position="20"/>
    </location>
</feature>
<feature type="domain" description="Arrestin C-terminal-like" evidence="4">
    <location>
        <begin position="838"/>
        <end position="989"/>
    </location>
</feature>
<dbReference type="GO" id="GO:0005802">
    <property type="term" value="C:trans-Golgi network"/>
    <property type="evidence" value="ECO:0000318"/>
    <property type="project" value="GO_Central"/>
</dbReference>
<dbReference type="eggNOG" id="KOG0992">
    <property type="taxonomic scope" value="Eukaryota"/>
</dbReference>
<evidence type="ECO:0000256" key="3">
    <source>
        <dbReference type="SAM" id="MobiDB-lite"/>
    </source>
</evidence>
<evidence type="ECO:0000259" key="4">
    <source>
        <dbReference type="SMART" id="SM01017"/>
    </source>
</evidence>
<proteinExistence type="inferred from homology"/>
<dbReference type="RefSeq" id="XP_045094635.1">
    <property type="nucleotide sequence ID" value="XM_045243442.1"/>
</dbReference>
<feature type="region of interest" description="Disordered" evidence="3">
    <location>
        <begin position="1"/>
        <end position="45"/>
    </location>
</feature>
<dbReference type="EMBL" id="HE601289">
    <property type="protein sequence ID" value="CAP30823.2"/>
    <property type="molecule type" value="Genomic_DNA"/>
</dbReference>
<evidence type="ECO:0000313" key="6">
    <source>
        <dbReference type="Proteomes" id="UP000008549"/>
    </source>
</evidence>
<dbReference type="InterPro" id="IPR014756">
    <property type="entry name" value="Ig_E-set"/>
</dbReference>
<comment type="similarity">
    <text evidence="1">Belongs to the arrestin family.</text>
</comment>
<dbReference type="HOGENOM" id="CLU_288590_0_0_1"/>
<organism evidence="5 6">
    <name type="scientific">Caenorhabditis briggsae</name>
    <dbReference type="NCBI Taxonomy" id="6238"/>
    <lineage>
        <taxon>Eukaryota</taxon>
        <taxon>Metazoa</taxon>
        <taxon>Ecdysozoa</taxon>
        <taxon>Nematoda</taxon>
        <taxon>Chromadorea</taxon>
        <taxon>Rhabditida</taxon>
        <taxon>Rhabditina</taxon>
        <taxon>Rhabditomorpha</taxon>
        <taxon>Rhabditoidea</taxon>
        <taxon>Rhabditidae</taxon>
        <taxon>Peloderinae</taxon>
        <taxon>Caenorhabditis</taxon>
    </lineage>
</organism>
<feature type="coiled-coil region" evidence="2">
    <location>
        <begin position="354"/>
        <end position="505"/>
    </location>
</feature>
<keyword evidence="6" id="KW-1185">Reference proteome</keyword>
<dbReference type="GO" id="GO:0031267">
    <property type="term" value="F:small GTPase binding"/>
    <property type="evidence" value="ECO:0000318"/>
    <property type="project" value="GO_Central"/>
</dbReference>
<reference evidence="5 6" key="1">
    <citation type="journal article" date="2003" name="PLoS Biol.">
        <title>The genome sequence of Caenorhabditis briggsae: a platform for comparative genomics.</title>
        <authorList>
            <person name="Stein L.D."/>
            <person name="Bao Z."/>
            <person name="Blasiar D."/>
            <person name="Blumenthal T."/>
            <person name="Brent M.R."/>
            <person name="Chen N."/>
            <person name="Chinwalla A."/>
            <person name="Clarke L."/>
            <person name="Clee C."/>
            <person name="Coghlan A."/>
            <person name="Coulson A."/>
            <person name="D'Eustachio P."/>
            <person name="Fitch D.H."/>
            <person name="Fulton L.A."/>
            <person name="Fulton R.E."/>
            <person name="Griffiths-Jones S."/>
            <person name="Harris T.W."/>
            <person name="Hillier L.W."/>
            <person name="Kamath R."/>
            <person name="Kuwabara P.E."/>
            <person name="Mardis E.R."/>
            <person name="Marra M.A."/>
            <person name="Miner T.L."/>
            <person name="Minx P."/>
            <person name="Mullikin J.C."/>
            <person name="Plumb R.W."/>
            <person name="Rogers J."/>
            <person name="Schein J.E."/>
            <person name="Sohrmann M."/>
            <person name="Spieth J."/>
            <person name="Stajich J.E."/>
            <person name="Wei C."/>
            <person name="Willey D."/>
            <person name="Wilson R.K."/>
            <person name="Durbin R."/>
            <person name="Waterston R.H."/>
        </authorList>
    </citation>
    <scope>NUCLEOTIDE SEQUENCE [LARGE SCALE GENOMIC DNA]</scope>
    <source>
        <strain evidence="5 6">AF16</strain>
    </source>
</reference>
<dbReference type="PANTHER" id="PTHR18911:SF5">
    <property type="entry name" value="COILED-COIL DOMAIN-CONTAINING PROTEIN 186"/>
    <property type="match status" value="1"/>
</dbReference>
<dbReference type="InterPro" id="IPR011021">
    <property type="entry name" value="Arrestin-like_N"/>
</dbReference>
<dbReference type="InParanoid" id="A8XE17"/>
<evidence type="ECO:0000256" key="1">
    <source>
        <dbReference type="ARBA" id="ARBA00005298"/>
    </source>
</evidence>
<name>A8XE17_CAEBR</name>